<evidence type="ECO:0000259" key="1">
    <source>
        <dbReference type="Pfam" id="PF00583"/>
    </source>
</evidence>
<accession>A0ABQ4C1A2</accession>
<dbReference type="Gene3D" id="3.40.630.30">
    <property type="match status" value="1"/>
</dbReference>
<sequence length="194" mass="20650">MTDTAYATVSRTDDAGRRAVVAILTEAFMDDPVVCWLFPDASERGRLQAGFYRSLLAHPAAQAGLVGRGEGTAVWLTLAAGQAPHPDPPEAGGDFGAHGARLLALGQALAQRHPGGERHLYLPAMGVVRRRQGAGLGSALLRHGLSQAAGLGAYLEASSPRSRTLYMRHGFEDLGEPIRLDGGPPLWPMWRAPR</sequence>
<dbReference type="InterPro" id="IPR016181">
    <property type="entry name" value="Acyl_CoA_acyltransferase"/>
</dbReference>
<evidence type="ECO:0000313" key="2">
    <source>
        <dbReference type="EMBL" id="GIF56558.1"/>
    </source>
</evidence>
<gene>
    <name evidence="2" type="ORF">Air01nite_26530</name>
</gene>
<proteinExistence type="predicted"/>
<dbReference type="CDD" id="cd04301">
    <property type="entry name" value="NAT_SF"/>
    <property type="match status" value="1"/>
</dbReference>
<feature type="domain" description="N-acetyltransferase" evidence="1">
    <location>
        <begin position="106"/>
        <end position="171"/>
    </location>
</feature>
<dbReference type="Pfam" id="PF00583">
    <property type="entry name" value="Acetyltransf_1"/>
    <property type="match status" value="1"/>
</dbReference>
<organism evidence="2 3">
    <name type="scientific">Asanoa iriomotensis</name>
    <dbReference type="NCBI Taxonomy" id="234613"/>
    <lineage>
        <taxon>Bacteria</taxon>
        <taxon>Bacillati</taxon>
        <taxon>Actinomycetota</taxon>
        <taxon>Actinomycetes</taxon>
        <taxon>Micromonosporales</taxon>
        <taxon>Micromonosporaceae</taxon>
        <taxon>Asanoa</taxon>
    </lineage>
</organism>
<dbReference type="InterPro" id="IPR052523">
    <property type="entry name" value="Trichothecene_AcTrans"/>
</dbReference>
<dbReference type="InterPro" id="IPR000182">
    <property type="entry name" value="GNAT_dom"/>
</dbReference>
<evidence type="ECO:0000313" key="3">
    <source>
        <dbReference type="Proteomes" id="UP000624325"/>
    </source>
</evidence>
<dbReference type="SUPFAM" id="SSF55729">
    <property type="entry name" value="Acyl-CoA N-acyltransferases (Nat)"/>
    <property type="match status" value="1"/>
</dbReference>
<dbReference type="Proteomes" id="UP000624325">
    <property type="component" value="Unassembled WGS sequence"/>
</dbReference>
<dbReference type="PANTHER" id="PTHR42791:SF1">
    <property type="entry name" value="N-ACETYLTRANSFERASE DOMAIN-CONTAINING PROTEIN"/>
    <property type="match status" value="1"/>
</dbReference>
<dbReference type="RefSeq" id="WP_203702405.1">
    <property type="nucleotide sequence ID" value="NZ_BAAALU010000010.1"/>
</dbReference>
<reference evidence="2 3" key="1">
    <citation type="submission" date="2021-01" db="EMBL/GenBank/DDBJ databases">
        <title>Whole genome shotgun sequence of Asanoa iriomotensis NBRC 100142.</title>
        <authorList>
            <person name="Komaki H."/>
            <person name="Tamura T."/>
        </authorList>
    </citation>
    <scope>NUCLEOTIDE SEQUENCE [LARGE SCALE GENOMIC DNA]</scope>
    <source>
        <strain evidence="2 3">NBRC 100142</strain>
    </source>
</reference>
<name>A0ABQ4C1A2_9ACTN</name>
<dbReference type="PANTHER" id="PTHR42791">
    <property type="entry name" value="GNAT FAMILY ACETYLTRANSFERASE"/>
    <property type="match status" value="1"/>
</dbReference>
<keyword evidence="3" id="KW-1185">Reference proteome</keyword>
<dbReference type="EMBL" id="BONC01000015">
    <property type="protein sequence ID" value="GIF56558.1"/>
    <property type="molecule type" value="Genomic_DNA"/>
</dbReference>
<protein>
    <submittedName>
        <fullName evidence="2">N-acetyltransferase</fullName>
    </submittedName>
</protein>
<comment type="caution">
    <text evidence="2">The sequence shown here is derived from an EMBL/GenBank/DDBJ whole genome shotgun (WGS) entry which is preliminary data.</text>
</comment>